<dbReference type="Proteomes" id="UP000001007">
    <property type="component" value="Chromosome"/>
</dbReference>
<accession>Q8KEB0</accession>
<sequence length="41" mass="4736">MMIENEALITGAGRVSALWLFSKPKLECFFHNFHNLLVFPL</sequence>
<organism evidence="1 2">
    <name type="scientific">Chlorobaculum tepidum (strain ATCC 49652 / DSM 12025 / NBRC 103806 / TLS)</name>
    <name type="common">Chlorobium tepidum</name>
    <dbReference type="NCBI Taxonomy" id="194439"/>
    <lineage>
        <taxon>Bacteria</taxon>
        <taxon>Pseudomonadati</taxon>
        <taxon>Chlorobiota</taxon>
        <taxon>Chlorobiia</taxon>
        <taxon>Chlorobiales</taxon>
        <taxon>Chlorobiaceae</taxon>
        <taxon>Chlorobaculum</taxon>
    </lineage>
</organism>
<evidence type="ECO:0000313" key="2">
    <source>
        <dbReference type="Proteomes" id="UP000001007"/>
    </source>
</evidence>
<evidence type="ECO:0000313" key="1">
    <source>
        <dbReference type="EMBL" id="AAM72016.1"/>
    </source>
</evidence>
<dbReference type="STRING" id="194439.CT0779"/>
<dbReference type="EnsemblBacteria" id="AAM72016">
    <property type="protein sequence ID" value="AAM72016"/>
    <property type="gene ID" value="CT0779"/>
</dbReference>
<dbReference type="EMBL" id="AE006470">
    <property type="protein sequence ID" value="AAM72016.1"/>
    <property type="molecule type" value="Genomic_DNA"/>
</dbReference>
<reference evidence="1 2" key="1">
    <citation type="journal article" date="2002" name="Proc. Natl. Acad. Sci. U.S.A.">
        <title>The complete genome sequence of Chlorobium tepidum TLS, a photosynthetic, anaerobic, green-sulfur bacterium.</title>
        <authorList>
            <person name="Eisen J.A."/>
            <person name="Nelson K.E."/>
            <person name="Paulsen I.T."/>
            <person name="Heidelberg J.F."/>
            <person name="Wu M."/>
            <person name="Dodson R.J."/>
            <person name="Deboy R."/>
            <person name="Gwinn M.L."/>
            <person name="Nelson W.C."/>
            <person name="Haft D.H."/>
            <person name="Hickey E.K."/>
            <person name="Peterson J.D."/>
            <person name="Durkin A.S."/>
            <person name="Kolonay J.L."/>
            <person name="Yang F."/>
            <person name="Holt I."/>
            <person name="Umayam L.A."/>
            <person name="Mason T."/>
            <person name="Brenner M."/>
            <person name="Shea T.P."/>
            <person name="Parksey D."/>
            <person name="Nierman W.C."/>
            <person name="Feldblyum T.V."/>
            <person name="Hansen C.L."/>
            <person name="Craven M.B."/>
            <person name="Radune D."/>
            <person name="Vamathevan J."/>
            <person name="Khouri H."/>
            <person name="White O."/>
            <person name="Gruber T.M."/>
            <person name="Ketchum K.A."/>
            <person name="Venter J.C."/>
            <person name="Tettelin H."/>
            <person name="Bryant D.A."/>
            <person name="Fraser C.M."/>
        </authorList>
    </citation>
    <scope>NUCLEOTIDE SEQUENCE [LARGE SCALE GENOMIC DNA]</scope>
    <source>
        <strain evidence="2">ATCC 49652 / DSM 12025 / NBRC 103806 / TLS</strain>
    </source>
</reference>
<protein>
    <submittedName>
        <fullName evidence="1">Uncharacterized protein</fullName>
    </submittedName>
</protein>
<dbReference type="KEGG" id="cte:CT0779"/>
<keyword evidence="2" id="KW-1185">Reference proteome</keyword>
<gene>
    <name evidence="1" type="ordered locus">CT0779</name>
</gene>
<dbReference type="HOGENOM" id="CLU_3267660_0_0_10"/>
<dbReference type="AlphaFoldDB" id="Q8KEB0"/>
<name>Q8KEB0_CHLTE</name>
<proteinExistence type="predicted"/>